<dbReference type="InterPro" id="IPR008974">
    <property type="entry name" value="TRAF-like"/>
</dbReference>
<dbReference type="Proteomes" id="UP001620645">
    <property type="component" value="Unassembled WGS sequence"/>
</dbReference>
<dbReference type="PANTHER" id="PTHR46162:SF2">
    <property type="entry name" value="ANKYRIN REPEAT-CONTAINING PROTEIN-RELATED"/>
    <property type="match status" value="1"/>
</dbReference>
<dbReference type="InterPro" id="IPR002083">
    <property type="entry name" value="MATH/TRAF_dom"/>
</dbReference>
<evidence type="ECO:0000313" key="3">
    <source>
        <dbReference type="Proteomes" id="UP001620645"/>
    </source>
</evidence>
<gene>
    <name evidence="2" type="ORF">niasHS_016378</name>
</gene>
<dbReference type="PANTHER" id="PTHR46162">
    <property type="entry name" value="TRAF-LIKE FAMILY PROTEIN"/>
    <property type="match status" value="1"/>
</dbReference>
<dbReference type="Pfam" id="PF22486">
    <property type="entry name" value="MATH_2"/>
    <property type="match status" value="1"/>
</dbReference>
<name>A0ABD2IES9_HETSC</name>
<keyword evidence="3" id="KW-1185">Reference proteome</keyword>
<evidence type="ECO:0000313" key="2">
    <source>
        <dbReference type="EMBL" id="KAL3071703.1"/>
    </source>
</evidence>
<reference evidence="2 3" key="1">
    <citation type="submission" date="2024-10" db="EMBL/GenBank/DDBJ databases">
        <authorList>
            <person name="Kim D."/>
        </authorList>
    </citation>
    <scope>NUCLEOTIDE SEQUENCE [LARGE SCALE GENOMIC DNA]</scope>
    <source>
        <strain evidence="2">Taebaek</strain>
    </source>
</reference>
<evidence type="ECO:0000259" key="1">
    <source>
        <dbReference type="PROSITE" id="PS50144"/>
    </source>
</evidence>
<proteinExistence type="predicted"/>
<sequence length="222" mass="25863">MNEWGFFGFITFAELMDPSKGFYNKNEDKVTLAIDFTMENEKEDIWVMYSEGPNVTLLFEIENLSEFAREVFGSWRCNNFVTKIEGHPWKIVAKINPTTEGTDAEKCLGFYLWCAAPQEGPKLTNWRKSNLRNFDKKWTYKCLATFRIISQGDLYDMNTKLDEQISEKIESNYWGFDNFISFTELVDPSKGFYDKDEDKVTLAVDFTMENASFGNGGFDRQK</sequence>
<feature type="domain" description="MATH" evidence="1">
    <location>
        <begin position="54"/>
        <end position="204"/>
    </location>
</feature>
<dbReference type="EMBL" id="JBICCN010000389">
    <property type="protein sequence ID" value="KAL3071703.1"/>
    <property type="molecule type" value="Genomic_DNA"/>
</dbReference>
<feature type="domain" description="MATH" evidence="1">
    <location>
        <begin position="1"/>
        <end position="34"/>
    </location>
</feature>
<dbReference type="Gene3D" id="2.60.210.10">
    <property type="entry name" value="Apoptosis, Tumor Necrosis Factor Receptor Associated Protein 2, Chain A"/>
    <property type="match status" value="1"/>
</dbReference>
<dbReference type="SUPFAM" id="SSF49599">
    <property type="entry name" value="TRAF domain-like"/>
    <property type="match status" value="1"/>
</dbReference>
<protein>
    <recommendedName>
        <fullName evidence="1">MATH domain-containing protein</fullName>
    </recommendedName>
</protein>
<comment type="caution">
    <text evidence="2">The sequence shown here is derived from an EMBL/GenBank/DDBJ whole genome shotgun (WGS) entry which is preliminary data.</text>
</comment>
<dbReference type="AlphaFoldDB" id="A0ABD2IES9"/>
<dbReference type="PROSITE" id="PS50144">
    <property type="entry name" value="MATH"/>
    <property type="match status" value="2"/>
</dbReference>
<accession>A0ABD2IES9</accession>
<organism evidence="2 3">
    <name type="scientific">Heterodera schachtii</name>
    <name type="common">Sugarbeet cyst nematode worm</name>
    <name type="synonym">Tylenchus schachtii</name>
    <dbReference type="NCBI Taxonomy" id="97005"/>
    <lineage>
        <taxon>Eukaryota</taxon>
        <taxon>Metazoa</taxon>
        <taxon>Ecdysozoa</taxon>
        <taxon>Nematoda</taxon>
        <taxon>Chromadorea</taxon>
        <taxon>Rhabditida</taxon>
        <taxon>Tylenchina</taxon>
        <taxon>Tylenchomorpha</taxon>
        <taxon>Tylenchoidea</taxon>
        <taxon>Heteroderidae</taxon>
        <taxon>Heteroderinae</taxon>
        <taxon>Heterodera</taxon>
    </lineage>
</organism>